<accession>A0A848JAM4</accession>
<dbReference type="Gene3D" id="2.40.160.20">
    <property type="match status" value="1"/>
</dbReference>
<evidence type="ECO:0000313" key="1">
    <source>
        <dbReference type="EMBL" id="NMM50092.1"/>
    </source>
</evidence>
<keyword evidence="1" id="KW-0378">Hydrolase</keyword>
<name>A0A848JAM4_9BACT</name>
<sequence length="370" mass="41864">MNFRILSVLTLVLGSHFLTVGQGKNSQYQYTYGAEFNRGFIMKHGPEVGILSQNARPTGFAFHLLKSTSGYRQWEKDYNLPTLKFSFNYFDLNQQYMGSLLGLTSTIQFNLITTRKVVIDFAPGAGISYTNKPFDAETNNKNVLLGTAFNTVMRADLTINYLVNENWKVYLSIGMFHASNGSISDPNKGINLVNSGLGLKYTPAKDFSDQEPVKTQISHKDITDVKFALTVSSGVQQEGSFDTDEREEFYNASFLYYPIVQNRGKWAVGLDYFHNLAIKKHMSRMPEFMNSTPPDFRRVGLTAGYQVDMGRFASLFQLGYYVYNKAQRGQHIYQRYSARYHVTKNFGVHLGLRAHGGKAENLEFGIFGAL</sequence>
<proteinExistence type="predicted"/>
<dbReference type="InterPro" id="IPR018550">
    <property type="entry name" value="Lipid-A_deacylase-rel"/>
</dbReference>
<dbReference type="AlphaFoldDB" id="A0A848JAM4"/>
<reference evidence="1 2" key="1">
    <citation type="submission" date="2020-04" db="EMBL/GenBank/DDBJ databases">
        <title>Flammeovirgaceae bacterium KN852 isolated from deep sea.</title>
        <authorList>
            <person name="Zhang D.-C."/>
        </authorList>
    </citation>
    <scope>NUCLEOTIDE SEQUENCE [LARGE SCALE GENOMIC DNA]</scope>
    <source>
        <strain evidence="1 2">KN852</strain>
    </source>
</reference>
<dbReference type="RefSeq" id="WP_169684301.1">
    <property type="nucleotide sequence ID" value="NZ_JABBNU010000011.1"/>
</dbReference>
<protein>
    <submittedName>
        <fullName evidence="1">Acyloxyacyl hydrolase</fullName>
    </submittedName>
</protein>
<organism evidence="1 2">
    <name type="scientific">Marinigracilibium pacificum</name>
    <dbReference type="NCBI Taxonomy" id="2729599"/>
    <lineage>
        <taxon>Bacteria</taxon>
        <taxon>Pseudomonadati</taxon>
        <taxon>Bacteroidota</taxon>
        <taxon>Cytophagia</taxon>
        <taxon>Cytophagales</taxon>
        <taxon>Flammeovirgaceae</taxon>
        <taxon>Marinigracilibium</taxon>
    </lineage>
</organism>
<comment type="caution">
    <text evidence="1">The sequence shown here is derived from an EMBL/GenBank/DDBJ whole genome shotgun (WGS) entry which is preliminary data.</text>
</comment>
<dbReference type="Pfam" id="PF09411">
    <property type="entry name" value="PagL"/>
    <property type="match status" value="1"/>
</dbReference>
<evidence type="ECO:0000313" key="2">
    <source>
        <dbReference type="Proteomes" id="UP000559010"/>
    </source>
</evidence>
<keyword evidence="2" id="KW-1185">Reference proteome</keyword>
<dbReference type="Proteomes" id="UP000559010">
    <property type="component" value="Unassembled WGS sequence"/>
</dbReference>
<dbReference type="EMBL" id="JABBNU010000011">
    <property type="protein sequence ID" value="NMM50092.1"/>
    <property type="molecule type" value="Genomic_DNA"/>
</dbReference>
<gene>
    <name evidence="1" type="ORF">HH304_16915</name>
</gene>
<dbReference type="GO" id="GO:0016787">
    <property type="term" value="F:hydrolase activity"/>
    <property type="evidence" value="ECO:0007669"/>
    <property type="project" value="UniProtKB-KW"/>
</dbReference>